<dbReference type="Gene3D" id="4.10.60.10">
    <property type="entry name" value="Zinc finger, CCHC-type"/>
    <property type="match status" value="1"/>
</dbReference>
<comment type="caution">
    <text evidence="5">The sequence shown here is derived from an EMBL/GenBank/DDBJ whole genome shotgun (WGS) entry which is preliminary data.</text>
</comment>
<dbReference type="InterPro" id="IPR050951">
    <property type="entry name" value="Retrovirus_Pol_polyprotein"/>
</dbReference>
<feature type="compositionally biased region" description="Acidic residues" evidence="2">
    <location>
        <begin position="623"/>
        <end position="646"/>
    </location>
</feature>
<feature type="region of interest" description="Disordered" evidence="2">
    <location>
        <begin position="617"/>
        <end position="646"/>
    </location>
</feature>
<dbReference type="CDD" id="cd00303">
    <property type="entry name" value="retropepsin_like"/>
    <property type="match status" value="1"/>
</dbReference>
<evidence type="ECO:0000313" key="6">
    <source>
        <dbReference type="Proteomes" id="UP001549921"/>
    </source>
</evidence>
<evidence type="ECO:0000313" key="5">
    <source>
        <dbReference type="EMBL" id="KAL0829442.1"/>
    </source>
</evidence>
<dbReference type="Proteomes" id="UP001549921">
    <property type="component" value="Unassembled WGS sequence"/>
</dbReference>
<evidence type="ECO:0000256" key="2">
    <source>
        <dbReference type="SAM" id="MobiDB-lite"/>
    </source>
</evidence>
<keyword evidence="1" id="KW-0863">Zinc-finger</keyword>
<dbReference type="EMBL" id="JBEDNZ010000015">
    <property type="protein sequence ID" value="KAL0829442.1"/>
    <property type="molecule type" value="Genomic_DNA"/>
</dbReference>
<keyword evidence="1" id="KW-0862">Zinc</keyword>
<reference evidence="5 6" key="1">
    <citation type="submission" date="2024-06" db="EMBL/GenBank/DDBJ databases">
        <title>A chromosome-level genome assembly of beet webworm, Loxostege sticticalis.</title>
        <authorList>
            <person name="Zhang Y."/>
        </authorList>
    </citation>
    <scope>NUCLEOTIDE SEQUENCE [LARGE SCALE GENOMIC DNA]</scope>
    <source>
        <strain evidence="5">AQ028</strain>
        <tissue evidence="5">Male pupae</tissue>
    </source>
</reference>
<dbReference type="SUPFAM" id="SSF53098">
    <property type="entry name" value="Ribonuclease H-like"/>
    <property type="match status" value="1"/>
</dbReference>
<dbReference type="PROSITE" id="PS50158">
    <property type="entry name" value="ZF_CCHC"/>
    <property type="match status" value="1"/>
</dbReference>
<dbReference type="Gene3D" id="3.30.420.10">
    <property type="entry name" value="Ribonuclease H-like superfamily/Ribonuclease H"/>
    <property type="match status" value="1"/>
</dbReference>
<dbReference type="PROSITE" id="PS50994">
    <property type="entry name" value="INTEGRASE"/>
    <property type="match status" value="1"/>
</dbReference>
<feature type="region of interest" description="Disordered" evidence="2">
    <location>
        <begin position="1"/>
        <end position="157"/>
    </location>
</feature>
<dbReference type="InterPro" id="IPR001584">
    <property type="entry name" value="Integrase_cat-core"/>
</dbReference>
<evidence type="ECO:0000259" key="3">
    <source>
        <dbReference type="PROSITE" id="PS50158"/>
    </source>
</evidence>
<dbReference type="AlphaFoldDB" id="A0ABD0SX02"/>
<feature type="compositionally biased region" description="Basic and acidic residues" evidence="2">
    <location>
        <begin position="121"/>
        <end position="153"/>
    </location>
</feature>
<evidence type="ECO:0000256" key="1">
    <source>
        <dbReference type="PROSITE-ProRule" id="PRU00047"/>
    </source>
</evidence>
<name>A0ABD0SX02_LOXSC</name>
<dbReference type="PANTHER" id="PTHR37984:SF5">
    <property type="entry name" value="PROTEIN NYNRIN-LIKE"/>
    <property type="match status" value="1"/>
</dbReference>
<dbReference type="PANTHER" id="PTHR37984">
    <property type="entry name" value="PROTEIN CBG26694"/>
    <property type="match status" value="1"/>
</dbReference>
<dbReference type="InterPro" id="IPR001878">
    <property type="entry name" value="Znf_CCHC"/>
</dbReference>
<accession>A0ABD0SX02</accession>
<dbReference type="InterPro" id="IPR036397">
    <property type="entry name" value="RNaseH_sf"/>
</dbReference>
<evidence type="ECO:0000259" key="4">
    <source>
        <dbReference type="PROSITE" id="PS50994"/>
    </source>
</evidence>
<sequence length="646" mass="73898">MTPPRRLITPDLREELQRRTLGRPSRSRSRLESRSHRSRSRSPVHDNVGDRSSWRCRERERRQYLRESEIELRRSPGRDSSRRSPGRDSLRRSPGRDSLRRSPGRDSSRRSPGRNSPRRSPGRDENRQPRRDEEPRIWRCNSESRHNQQREGKGYNYCNTTPEATRPLSPMFSSKDVASLVNSLKPQPATVNTPLGTNLANHRNVLPDFDPSTRNQRIDVWLKKVNECATVYGWDERTTTHFAMQKLQGLAKVWYESQNTILFSWTEWQHKLTSAFPWEQNYGQSLEEMLCRKSRYNEPLEIYYYEKLALLNQCDIVGKRAVDCLIYGLTDKMIRSSASALRCNQPDQLLQFLMTNHENHQTVDQTKNRNRVGLEQTNSYKKNMSQKFSNRASGTLQLSCFNCKEKGHPHYKCPKPIIRCAKCNRMGHKIDDCYLKSDSKTDAIPKTMRISTSGSNSKFIKDANVNGASLKCFVDFGSEVTLIARSTIESLGLEWDNSSSPLKGFGNEVVYSLGKVVIDLSLDGVNAKVTCHAVEDSLLDVPLLVGHDRGTSFTSHAFKRFCLDKGINHVLNAVASPRSNGQVERYNRTILDSLTAQNLNGDEKDWDDRVGTIQWGLNNTLNGDEDEESDVSENDNDASEDNDCTE</sequence>
<feature type="domain" description="CCHC-type" evidence="3">
    <location>
        <begin position="400"/>
        <end position="415"/>
    </location>
</feature>
<proteinExistence type="predicted"/>
<dbReference type="GO" id="GO:0008270">
    <property type="term" value="F:zinc ion binding"/>
    <property type="evidence" value="ECO:0007669"/>
    <property type="project" value="UniProtKB-KW"/>
</dbReference>
<keyword evidence="1" id="KW-0479">Metal-binding</keyword>
<organism evidence="5 6">
    <name type="scientific">Loxostege sticticalis</name>
    <name type="common">Beet webworm moth</name>
    <dbReference type="NCBI Taxonomy" id="481309"/>
    <lineage>
        <taxon>Eukaryota</taxon>
        <taxon>Metazoa</taxon>
        <taxon>Ecdysozoa</taxon>
        <taxon>Arthropoda</taxon>
        <taxon>Hexapoda</taxon>
        <taxon>Insecta</taxon>
        <taxon>Pterygota</taxon>
        <taxon>Neoptera</taxon>
        <taxon>Endopterygota</taxon>
        <taxon>Lepidoptera</taxon>
        <taxon>Glossata</taxon>
        <taxon>Ditrysia</taxon>
        <taxon>Pyraloidea</taxon>
        <taxon>Crambidae</taxon>
        <taxon>Pyraustinae</taxon>
        <taxon>Loxostege</taxon>
    </lineage>
</organism>
<feature type="compositionally biased region" description="Basic and acidic residues" evidence="2">
    <location>
        <begin position="43"/>
        <end position="109"/>
    </location>
</feature>
<gene>
    <name evidence="5" type="ORF">ABMA28_004211</name>
</gene>
<dbReference type="InterPro" id="IPR036875">
    <property type="entry name" value="Znf_CCHC_sf"/>
</dbReference>
<feature type="domain" description="Integrase catalytic" evidence="4">
    <location>
        <begin position="541"/>
        <end position="641"/>
    </location>
</feature>
<dbReference type="SUPFAM" id="SSF57756">
    <property type="entry name" value="Retrovirus zinc finger-like domains"/>
    <property type="match status" value="1"/>
</dbReference>
<protein>
    <submittedName>
        <fullName evidence="5">Uncharacterized protein</fullName>
    </submittedName>
</protein>
<dbReference type="InterPro" id="IPR012337">
    <property type="entry name" value="RNaseH-like_sf"/>
</dbReference>
<dbReference type="SMART" id="SM00343">
    <property type="entry name" value="ZnF_C2HC"/>
    <property type="match status" value="2"/>
</dbReference>